<organism evidence="1 2">
    <name type="scientific">Paenibacillus ehimensis</name>
    <dbReference type="NCBI Taxonomy" id="79264"/>
    <lineage>
        <taxon>Bacteria</taxon>
        <taxon>Bacillati</taxon>
        <taxon>Bacillota</taxon>
        <taxon>Bacilli</taxon>
        <taxon>Bacillales</taxon>
        <taxon>Paenibacillaceae</taxon>
        <taxon>Paenibacillus</taxon>
    </lineage>
</organism>
<proteinExistence type="predicted"/>
<name>A0ABT8VMB7_9BACL</name>
<dbReference type="EMBL" id="JAUMKJ010000105">
    <property type="protein sequence ID" value="MDO3682137.1"/>
    <property type="molecule type" value="Genomic_DNA"/>
</dbReference>
<protein>
    <submittedName>
        <fullName evidence="1">Uncharacterized protein</fullName>
    </submittedName>
</protein>
<comment type="caution">
    <text evidence="1">The sequence shown here is derived from an EMBL/GenBank/DDBJ whole genome shotgun (WGS) entry which is preliminary data.</text>
</comment>
<reference evidence="1" key="1">
    <citation type="submission" date="2023-07" db="EMBL/GenBank/DDBJ databases">
        <authorList>
            <person name="Aktuganov G."/>
            <person name="Boyko T."/>
            <person name="Delegan Y."/>
            <person name="Galimzianova N."/>
            <person name="Gilvanova E."/>
            <person name="Korobov V."/>
            <person name="Kuzmina L."/>
            <person name="Melentiev A."/>
            <person name="Milman P."/>
            <person name="Ryabova A."/>
            <person name="Stupak E."/>
            <person name="Yasakov T."/>
            <person name="Zharikova N."/>
            <person name="Zhurenko E."/>
        </authorList>
    </citation>
    <scope>NUCLEOTIDE SEQUENCE</scope>
    <source>
        <strain evidence="1">IB-739</strain>
    </source>
</reference>
<evidence type="ECO:0000313" key="1">
    <source>
        <dbReference type="EMBL" id="MDO3682137.1"/>
    </source>
</evidence>
<gene>
    <name evidence="1" type="ORF">Q3C12_34640</name>
</gene>
<sequence length="221" mass="23532">MNLYTYVKNNPIKYADPSGHEDIQSGIGAGGLPGPSIGFGGGETASKGFLTVGGWLGFTDATSEQEPKIITIPVEQQKGYVGKWEFNEQDAYVDKQGSVQGSKVTVSQQPLEEQGLVIMQSGDNLLRPEAKYLKGGKHGVDWKEGPAMAKKSEIAQGQWSKVDLGFAAEKASTLKPGQSGWFDLPSGSTSIVHMPDGSTVTATKIWVRNNGSGTFHGYPAP</sequence>
<evidence type="ECO:0000313" key="2">
    <source>
        <dbReference type="Proteomes" id="UP001168883"/>
    </source>
</evidence>
<dbReference type="Proteomes" id="UP001168883">
    <property type="component" value="Unassembled WGS sequence"/>
</dbReference>
<accession>A0ABT8VMB7</accession>
<keyword evidence="2" id="KW-1185">Reference proteome</keyword>